<dbReference type="AlphaFoldDB" id="A0A099NSV8"/>
<feature type="domain" description="BHLH" evidence="7">
    <location>
        <begin position="9"/>
        <end position="72"/>
    </location>
</feature>
<feature type="region of interest" description="Disordered" evidence="6">
    <location>
        <begin position="1"/>
        <end position="25"/>
    </location>
</feature>
<gene>
    <name evidence="8" type="ORF">JL09_g5854</name>
</gene>
<proteinExistence type="predicted"/>
<dbReference type="CDD" id="cd11387">
    <property type="entry name" value="bHLHzip_USF_MITF"/>
    <property type="match status" value="1"/>
</dbReference>
<dbReference type="HOGENOM" id="CLU_1875727_0_0_1"/>
<dbReference type="PANTHER" id="PTHR45776:SF2">
    <property type="entry name" value="MIP04163P"/>
    <property type="match status" value="1"/>
</dbReference>
<organism evidence="8 9">
    <name type="scientific">Pichia kudriavzevii</name>
    <name type="common">Yeast</name>
    <name type="synonym">Issatchenkia orientalis</name>
    <dbReference type="NCBI Taxonomy" id="4909"/>
    <lineage>
        <taxon>Eukaryota</taxon>
        <taxon>Fungi</taxon>
        <taxon>Dikarya</taxon>
        <taxon>Ascomycota</taxon>
        <taxon>Saccharomycotina</taxon>
        <taxon>Pichiomycetes</taxon>
        <taxon>Pichiales</taxon>
        <taxon>Pichiaceae</taxon>
        <taxon>Pichia</taxon>
    </lineage>
</organism>
<comment type="caution">
    <text evidence="8">The sequence shown here is derived from an EMBL/GenBank/DDBJ whole genome shotgun (WGS) entry which is preliminary data.</text>
</comment>
<dbReference type="SMART" id="SM00353">
    <property type="entry name" value="HLH"/>
    <property type="match status" value="1"/>
</dbReference>
<dbReference type="InterPro" id="IPR011598">
    <property type="entry name" value="bHLH_dom"/>
</dbReference>
<dbReference type="GO" id="GO:0000981">
    <property type="term" value="F:DNA-binding transcription factor activity, RNA polymerase II-specific"/>
    <property type="evidence" value="ECO:0007669"/>
    <property type="project" value="TreeGrafter"/>
</dbReference>
<evidence type="ECO:0000256" key="6">
    <source>
        <dbReference type="SAM" id="MobiDB-lite"/>
    </source>
</evidence>
<feature type="compositionally biased region" description="Basic and acidic residues" evidence="6">
    <location>
        <begin position="105"/>
        <end position="120"/>
    </location>
</feature>
<dbReference type="Proteomes" id="UP000029867">
    <property type="component" value="Unassembled WGS sequence"/>
</dbReference>
<dbReference type="VEuPathDB" id="FungiDB:C5L36_0A00990"/>
<dbReference type="SUPFAM" id="SSF47459">
    <property type="entry name" value="HLH, helix-loop-helix DNA-binding domain"/>
    <property type="match status" value="1"/>
</dbReference>
<dbReference type="GO" id="GO:0005634">
    <property type="term" value="C:nucleus"/>
    <property type="evidence" value="ECO:0007669"/>
    <property type="project" value="UniProtKB-SubCell"/>
</dbReference>
<accession>A0A099NSV8</accession>
<sequence length="136" mass="15345">MSKQDNTLAGATTSNNSSNRRKDNINEKIAELLQLIPERFFADLGEKNTGTKDGRPNKGQILSRAVDYISWLQGEIDSRNRREVQLTLALEAQQLQLQQQQQHDSVQHESESQHNRHTVAEEMLAQIGVGPLAEQN</sequence>
<evidence type="ECO:0000313" key="8">
    <source>
        <dbReference type="EMBL" id="KGK34997.1"/>
    </source>
</evidence>
<dbReference type="PROSITE" id="PS50888">
    <property type="entry name" value="BHLH"/>
    <property type="match status" value="1"/>
</dbReference>
<keyword evidence="2" id="KW-0805">Transcription regulation</keyword>
<evidence type="ECO:0000256" key="2">
    <source>
        <dbReference type="ARBA" id="ARBA00023015"/>
    </source>
</evidence>
<protein>
    <recommendedName>
        <fullName evidence="7">BHLH domain-containing protein</fullName>
    </recommendedName>
</protein>
<keyword evidence="4" id="KW-0804">Transcription</keyword>
<reference evidence="9" key="1">
    <citation type="journal article" date="2014" name="Microb. Cell Fact.">
        <title>Exploiting Issatchenkia orientalis SD108 for succinic acid production.</title>
        <authorList>
            <person name="Xiao H."/>
            <person name="Shao Z."/>
            <person name="Jiang Y."/>
            <person name="Dole S."/>
            <person name="Zhao H."/>
        </authorList>
    </citation>
    <scope>NUCLEOTIDE SEQUENCE [LARGE SCALE GENOMIC DNA]</scope>
    <source>
        <strain evidence="9">SD108</strain>
    </source>
</reference>
<evidence type="ECO:0000259" key="7">
    <source>
        <dbReference type="PROSITE" id="PS50888"/>
    </source>
</evidence>
<dbReference type="Gene3D" id="4.10.280.10">
    <property type="entry name" value="Helix-loop-helix DNA-binding domain"/>
    <property type="match status" value="1"/>
</dbReference>
<evidence type="ECO:0000256" key="3">
    <source>
        <dbReference type="ARBA" id="ARBA00023125"/>
    </source>
</evidence>
<evidence type="ECO:0000256" key="1">
    <source>
        <dbReference type="ARBA" id="ARBA00004123"/>
    </source>
</evidence>
<evidence type="ECO:0000313" key="9">
    <source>
        <dbReference type="Proteomes" id="UP000029867"/>
    </source>
</evidence>
<dbReference type="eggNOG" id="ENOG502S1F7">
    <property type="taxonomic scope" value="Eukaryota"/>
</dbReference>
<keyword evidence="5" id="KW-0539">Nucleus</keyword>
<dbReference type="GO" id="GO:0000978">
    <property type="term" value="F:RNA polymerase II cis-regulatory region sequence-specific DNA binding"/>
    <property type="evidence" value="ECO:0007669"/>
    <property type="project" value="TreeGrafter"/>
</dbReference>
<feature type="region of interest" description="Disordered" evidence="6">
    <location>
        <begin position="97"/>
        <end position="136"/>
    </location>
</feature>
<evidence type="ECO:0000256" key="5">
    <source>
        <dbReference type="ARBA" id="ARBA00023242"/>
    </source>
</evidence>
<name>A0A099NSV8_PICKU</name>
<evidence type="ECO:0000256" key="4">
    <source>
        <dbReference type="ARBA" id="ARBA00023163"/>
    </source>
</evidence>
<dbReference type="Pfam" id="PF00010">
    <property type="entry name" value="HLH"/>
    <property type="match status" value="1"/>
</dbReference>
<dbReference type="PANTHER" id="PTHR45776">
    <property type="entry name" value="MIP04163P"/>
    <property type="match status" value="1"/>
</dbReference>
<dbReference type="GO" id="GO:0046983">
    <property type="term" value="F:protein dimerization activity"/>
    <property type="evidence" value="ECO:0007669"/>
    <property type="project" value="InterPro"/>
</dbReference>
<dbReference type="InterPro" id="IPR036638">
    <property type="entry name" value="HLH_DNA-bd_sf"/>
</dbReference>
<comment type="subcellular location">
    <subcellularLocation>
        <location evidence="1">Nucleus</location>
    </subcellularLocation>
</comment>
<keyword evidence="3" id="KW-0238">DNA-binding</keyword>
<feature type="compositionally biased region" description="Polar residues" evidence="6">
    <location>
        <begin position="1"/>
        <end position="18"/>
    </location>
</feature>
<dbReference type="EMBL" id="JQFK01001073">
    <property type="protein sequence ID" value="KGK34997.1"/>
    <property type="molecule type" value="Genomic_DNA"/>
</dbReference>